<evidence type="ECO:0000256" key="1">
    <source>
        <dbReference type="ARBA" id="ARBA00004173"/>
    </source>
</evidence>
<dbReference type="Proteomes" id="UP000597762">
    <property type="component" value="Unassembled WGS sequence"/>
</dbReference>
<sequence>MSLSLKPWIRGLHWVLRYNKKGLLYHSYITSSQRSLNTSSSFHQKAPAEPDVDISKNPYFEKYVRKIQELQFTNPELYEQRLKDLEEKLKPKIEPPPKEVPKKETKPLQRKSVSKLSLNDIVKLDLLRERTPEEIEKIWMQYHSIKDCVYGVIKENDYDEVMAKSKLCPFFVYPVPRQDGFEFIYQQFSGNEVYYTPLSLLQRHKENAPPCLTLQHFTELKDEKGVVLMSGDYDDRYLDKTTALNLVRQLTMYYGQIAAERFTLVRLFNHVPEKFDINDLIKEYKGMKTFLESSITAT</sequence>
<dbReference type="OrthoDB" id="16535at2759"/>
<evidence type="ECO:0000256" key="2">
    <source>
        <dbReference type="ARBA" id="ARBA00009116"/>
    </source>
</evidence>
<proteinExistence type="inferred from homology"/>
<dbReference type="Pfam" id="PF06644">
    <property type="entry name" value="ATP11"/>
    <property type="match status" value="1"/>
</dbReference>
<dbReference type="GO" id="GO:0005739">
    <property type="term" value="C:mitochondrion"/>
    <property type="evidence" value="ECO:0007669"/>
    <property type="project" value="UniProtKB-SubCell"/>
</dbReference>
<gene>
    <name evidence="5" type="ORF">SPHA_19328</name>
</gene>
<accession>A0A812BKZ9</accession>
<dbReference type="AlphaFoldDB" id="A0A812BKZ9"/>
<keyword evidence="4" id="KW-0496">Mitochondrion</keyword>
<evidence type="ECO:0000256" key="4">
    <source>
        <dbReference type="ARBA" id="ARBA00023128"/>
    </source>
</evidence>
<dbReference type="InterPro" id="IPR010591">
    <property type="entry name" value="ATP11"/>
</dbReference>
<comment type="subcellular location">
    <subcellularLocation>
        <location evidence="1">Mitochondrion</location>
    </subcellularLocation>
</comment>
<protein>
    <submittedName>
        <fullName evidence="5">ATPeAF1</fullName>
    </submittedName>
</protein>
<dbReference type="GO" id="GO:0033615">
    <property type="term" value="P:mitochondrial proton-transporting ATP synthase complex assembly"/>
    <property type="evidence" value="ECO:0007669"/>
    <property type="project" value="TreeGrafter"/>
</dbReference>
<evidence type="ECO:0000313" key="6">
    <source>
        <dbReference type="Proteomes" id="UP000597762"/>
    </source>
</evidence>
<comment type="similarity">
    <text evidence="2">Belongs to the ATP11 family.</text>
</comment>
<evidence type="ECO:0000313" key="5">
    <source>
        <dbReference type="EMBL" id="CAE1234302.1"/>
    </source>
</evidence>
<keyword evidence="6" id="KW-1185">Reference proteome</keyword>
<organism evidence="5 6">
    <name type="scientific">Acanthosepion pharaonis</name>
    <name type="common">Pharaoh cuttlefish</name>
    <name type="synonym">Sepia pharaonis</name>
    <dbReference type="NCBI Taxonomy" id="158019"/>
    <lineage>
        <taxon>Eukaryota</taxon>
        <taxon>Metazoa</taxon>
        <taxon>Spiralia</taxon>
        <taxon>Lophotrochozoa</taxon>
        <taxon>Mollusca</taxon>
        <taxon>Cephalopoda</taxon>
        <taxon>Coleoidea</taxon>
        <taxon>Decapodiformes</taxon>
        <taxon>Sepiida</taxon>
        <taxon>Sepiina</taxon>
        <taxon>Sepiidae</taxon>
        <taxon>Acanthosepion</taxon>
    </lineage>
</organism>
<keyword evidence="3" id="KW-0809">Transit peptide</keyword>
<reference evidence="5" key="1">
    <citation type="submission" date="2021-01" db="EMBL/GenBank/DDBJ databases">
        <authorList>
            <person name="Li R."/>
            <person name="Bekaert M."/>
        </authorList>
    </citation>
    <scope>NUCLEOTIDE SEQUENCE</scope>
    <source>
        <strain evidence="5">Farmed</strain>
    </source>
</reference>
<evidence type="ECO:0000256" key="3">
    <source>
        <dbReference type="ARBA" id="ARBA00022946"/>
    </source>
</evidence>
<dbReference type="EMBL" id="CAHIKZ030000701">
    <property type="protein sequence ID" value="CAE1234302.1"/>
    <property type="molecule type" value="Genomic_DNA"/>
</dbReference>
<comment type="caution">
    <text evidence="5">The sequence shown here is derived from an EMBL/GenBank/DDBJ whole genome shotgun (WGS) entry which is preliminary data.</text>
</comment>
<dbReference type="PANTHER" id="PTHR13126:SF0">
    <property type="entry name" value="ATP SYNTHASE MITOCHONDRIAL F1 COMPLEX ASSEMBLY FACTOR 1"/>
    <property type="match status" value="1"/>
</dbReference>
<name>A0A812BKZ9_ACAPH</name>
<dbReference type="PANTHER" id="PTHR13126">
    <property type="entry name" value="CHAPERONE ATP11"/>
    <property type="match status" value="1"/>
</dbReference>